<gene>
    <name evidence="1" type="ORF">CLV43_114275</name>
</gene>
<evidence type="ECO:0000313" key="2">
    <source>
        <dbReference type="Proteomes" id="UP000239494"/>
    </source>
</evidence>
<evidence type="ECO:0008006" key="3">
    <source>
        <dbReference type="Google" id="ProtNLM"/>
    </source>
</evidence>
<reference evidence="1 2" key="1">
    <citation type="submission" date="2018-03" db="EMBL/GenBank/DDBJ databases">
        <title>Genomic Encyclopedia of Archaeal and Bacterial Type Strains, Phase II (KMG-II): from individual species to whole genera.</title>
        <authorList>
            <person name="Goeker M."/>
        </authorList>
    </citation>
    <scope>NUCLEOTIDE SEQUENCE [LARGE SCALE GENOMIC DNA]</scope>
    <source>
        <strain evidence="1 2">DSM 44720</strain>
    </source>
</reference>
<dbReference type="AlphaFoldDB" id="A0A2T0SPL9"/>
<dbReference type="RefSeq" id="WP_106193889.1">
    <property type="nucleotide sequence ID" value="NZ_PVTF01000014.1"/>
</dbReference>
<proteinExistence type="predicted"/>
<dbReference type="Proteomes" id="UP000239494">
    <property type="component" value="Unassembled WGS sequence"/>
</dbReference>
<protein>
    <recommendedName>
        <fullName evidence="3">DUF1918 domain-containing protein</fullName>
    </recommendedName>
</protein>
<name>A0A2T0SPL9_9PSEU</name>
<dbReference type="EMBL" id="PVTF01000014">
    <property type="protein sequence ID" value="PRY35357.1"/>
    <property type="molecule type" value="Genomic_DNA"/>
</dbReference>
<accession>A0A2T0SPL9</accession>
<organism evidence="1 2">
    <name type="scientific">Umezawaea tangerina</name>
    <dbReference type="NCBI Taxonomy" id="84725"/>
    <lineage>
        <taxon>Bacteria</taxon>
        <taxon>Bacillati</taxon>
        <taxon>Actinomycetota</taxon>
        <taxon>Actinomycetes</taxon>
        <taxon>Pseudonocardiales</taxon>
        <taxon>Pseudonocardiaceae</taxon>
        <taxon>Umezawaea</taxon>
    </lineage>
</organism>
<evidence type="ECO:0000313" key="1">
    <source>
        <dbReference type="EMBL" id="PRY35357.1"/>
    </source>
</evidence>
<sequence length="71" mass="8143">MDRDQTTAPRRGDFVVYHGSKRRYDGWVMQVERVVRGEVEPLLYLEAGGVRLRSVRLRSVQPDTPAAWGEA</sequence>
<comment type="caution">
    <text evidence="1">The sequence shown here is derived from an EMBL/GenBank/DDBJ whole genome shotgun (WGS) entry which is preliminary data.</text>
</comment>
<keyword evidence="2" id="KW-1185">Reference proteome</keyword>